<evidence type="ECO:0000256" key="10">
    <source>
        <dbReference type="ARBA" id="ARBA00023237"/>
    </source>
</evidence>
<organism evidence="16 17">
    <name type="scientific">Massilia cavernae</name>
    <dbReference type="NCBI Taxonomy" id="2320864"/>
    <lineage>
        <taxon>Bacteria</taxon>
        <taxon>Pseudomonadati</taxon>
        <taxon>Pseudomonadota</taxon>
        <taxon>Betaproteobacteria</taxon>
        <taxon>Burkholderiales</taxon>
        <taxon>Oxalobacteraceae</taxon>
        <taxon>Telluria group</taxon>
        <taxon>Massilia</taxon>
    </lineage>
</organism>
<feature type="domain" description="TonB-dependent receptor-like beta-barrel" evidence="14">
    <location>
        <begin position="246"/>
        <end position="672"/>
    </location>
</feature>
<evidence type="ECO:0000256" key="11">
    <source>
        <dbReference type="PROSITE-ProRule" id="PRU01360"/>
    </source>
</evidence>
<keyword evidence="8 12" id="KW-0798">TonB box</keyword>
<dbReference type="GO" id="GO:0006826">
    <property type="term" value="P:iron ion transport"/>
    <property type="evidence" value="ECO:0007669"/>
    <property type="project" value="UniProtKB-KW"/>
</dbReference>
<gene>
    <name evidence="16" type="ORF">D3872_09345</name>
</gene>
<name>A0A418Y0Z5_9BURK</name>
<keyword evidence="13" id="KW-0732">Signal</keyword>
<dbReference type="EMBL" id="QYUP01000089">
    <property type="protein sequence ID" value="RJG19021.1"/>
    <property type="molecule type" value="Genomic_DNA"/>
</dbReference>
<dbReference type="InterPro" id="IPR039426">
    <property type="entry name" value="TonB-dep_rcpt-like"/>
</dbReference>
<dbReference type="Pfam" id="PF00593">
    <property type="entry name" value="TonB_dep_Rec_b-barrel"/>
    <property type="match status" value="1"/>
</dbReference>
<dbReference type="PANTHER" id="PTHR32552">
    <property type="entry name" value="FERRICHROME IRON RECEPTOR-RELATED"/>
    <property type="match status" value="1"/>
</dbReference>
<evidence type="ECO:0000256" key="3">
    <source>
        <dbReference type="ARBA" id="ARBA00022452"/>
    </source>
</evidence>
<keyword evidence="10 11" id="KW-0998">Cell outer membrane</keyword>
<evidence type="ECO:0000256" key="1">
    <source>
        <dbReference type="ARBA" id="ARBA00004571"/>
    </source>
</evidence>
<dbReference type="RefSeq" id="WP_119810512.1">
    <property type="nucleotide sequence ID" value="NZ_QYUP01000089.1"/>
</dbReference>
<feature type="chain" id="PRO_5019211701" evidence="13">
    <location>
        <begin position="29"/>
        <end position="730"/>
    </location>
</feature>
<feature type="signal peptide" evidence="13">
    <location>
        <begin position="1"/>
        <end position="28"/>
    </location>
</feature>
<keyword evidence="17" id="KW-1185">Reference proteome</keyword>
<evidence type="ECO:0000256" key="2">
    <source>
        <dbReference type="ARBA" id="ARBA00022448"/>
    </source>
</evidence>
<evidence type="ECO:0000259" key="14">
    <source>
        <dbReference type="Pfam" id="PF00593"/>
    </source>
</evidence>
<evidence type="ECO:0000313" key="17">
    <source>
        <dbReference type="Proteomes" id="UP000284006"/>
    </source>
</evidence>
<dbReference type="InterPro" id="IPR036942">
    <property type="entry name" value="Beta-barrel_TonB_sf"/>
</dbReference>
<evidence type="ECO:0000256" key="9">
    <source>
        <dbReference type="ARBA" id="ARBA00023136"/>
    </source>
</evidence>
<dbReference type="SUPFAM" id="SSF56935">
    <property type="entry name" value="Porins"/>
    <property type="match status" value="1"/>
</dbReference>
<dbReference type="CDD" id="cd01347">
    <property type="entry name" value="ligand_gated_channel"/>
    <property type="match status" value="1"/>
</dbReference>
<dbReference type="Pfam" id="PF07715">
    <property type="entry name" value="Plug"/>
    <property type="match status" value="1"/>
</dbReference>
<keyword evidence="16" id="KW-0675">Receptor</keyword>
<dbReference type="Proteomes" id="UP000284006">
    <property type="component" value="Unassembled WGS sequence"/>
</dbReference>
<keyword evidence="7" id="KW-0406">Ion transport</keyword>
<comment type="caution">
    <text evidence="16">The sequence shown here is derived from an EMBL/GenBank/DDBJ whole genome shotgun (WGS) entry which is preliminary data.</text>
</comment>
<evidence type="ECO:0000256" key="12">
    <source>
        <dbReference type="RuleBase" id="RU003357"/>
    </source>
</evidence>
<dbReference type="PROSITE" id="PS52016">
    <property type="entry name" value="TONB_DEPENDENT_REC_3"/>
    <property type="match status" value="1"/>
</dbReference>
<accession>A0A418Y0Z5</accession>
<keyword evidence="4" id="KW-0410">Iron transport</keyword>
<dbReference type="GO" id="GO:0009279">
    <property type="term" value="C:cell outer membrane"/>
    <property type="evidence" value="ECO:0007669"/>
    <property type="project" value="UniProtKB-SubCell"/>
</dbReference>
<evidence type="ECO:0000256" key="6">
    <source>
        <dbReference type="ARBA" id="ARBA00023004"/>
    </source>
</evidence>
<dbReference type="OrthoDB" id="8538693at2"/>
<evidence type="ECO:0000256" key="13">
    <source>
        <dbReference type="SAM" id="SignalP"/>
    </source>
</evidence>
<keyword evidence="6" id="KW-0408">Iron</keyword>
<evidence type="ECO:0000256" key="4">
    <source>
        <dbReference type="ARBA" id="ARBA00022496"/>
    </source>
</evidence>
<evidence type="ECO:0000256" key="5">
    <source>
        <dbReference type="ARBA" id="ARBA00022692"/>
    </source>
</evidence>
<feature type="domain" description="TonB-dependent receptor plug" evidence="15">
    <location>
        <begin position="54"/>
        <end position="163"/>
    </location>
</feature>
<dbReference type="Gene3D" id="2.40.170.20">
    <property type="entry name" value="TonB-dependent receptor, beta-barrel domain"/>
    <property type="match status" value="1"/>
</dbReference>
<keyword evidence="2 11" id="KW-0813">Transport</keyword>
<evidence type="ECO:0000256" key="7">
    <source>
        <dbReference type="ARBA" id="ARBA00023065"/>
    </source>
</evidence>
<dbReference type="AlphaFoldDB" id="A0A418Y0Z5"/>
<sequence length="730" mass="78535">MHPTIHAKYRLTLLAQLLGAAFAAPALAQSPPPAATDDAPQVVMVTAQKRKEKLQDVPVAATALSARELEMRGLDNVANLGSIAPNLAVTHTPGNSTAAQISIRGSVTINPALFWEPTVGMYVDGVYSGKVQGAVMDLVDLERVEVLRGPQGTLYGRNTMAGAINFITRKPSGELGGSATLEVGNYRARVGKATLDLPRVGIFKATVGMRAERRDGWVTTTPGSSVPELNNRDGQSARIALDADASEDVQFSYRYDASRADQNGSFSQVVHSDLPVPGIVVTQGRTERASVDAPSLEKMDSDGHALSADWKLDAGNTLKATVATRALTWDDGLDLDGSPIPLAQAERHSTYRQRSAELQLTGQRGAWFYVMGLYAFRDDGFTNNPQSFFFGAANYDSQYGFTTDAKSAYAQLDYQITEQLRVSAGLRYTEEDKTISRFLAGPGVSVPFGTAGAATFRATTPLLSVGYKVNARVNVYAKYAEGFKSGGFNGEASDVVETLTPFRPEKLKSVEAGLKTTLAGGTTLNLALFNNLTTDLQESIFTAQGAAASNIRNAGKATTRGLELEFGTRPAQDLRLQASYGYLSAHYDEFIDRGVNVADNRAMVHAPRHSLNLLADATLSRNSYGTWRALADYVYSASHYSYPYQLRQTDPSSAVAGNSRIAAAGFLNLRLALSGIAVGGTRHEIAFWARNALDKEHVANYIDFGPGFGNLRQAYYAPPRTIGATLKSTF</sequence>
<dbReference type="PANTHER" id="PTHR32552:SF81">
    <property type="entry name" value="TONB-DEPENDENT OUTER MEMBRANE RECEPTOR"/>
    <property type="match status" value="1"/>
</dbReference>
<protein>
    <submittedName>
        <fullName evidence="16">TonB-dependent receptor</fullName>
    </submittedName>
</protein>
<comment type="similarity">
    <text evidence="11 12">Belongs to the TonB-dependent receptor family.</text>
</comment>
<evidence type="ECO:0000313" key="16">
    <source>
        <dbReference type="EMBL" id="RJG19021.1"/>
    </source>
</evidence>
<proteinExistence type="inferred from homology"/>
<dbReference type="InterPro" id="IPR012910">
    <property type="entry name" value="Plug_dom"/>
</dbReference>
<reference evidence="16 17" key="1">
    <citation type="submission" date="2018-09" db="EMBL/GenBank/DDBJ databases">
        <authorList>
            <person name="Zhu H."/>
        </authorList>
    </citation>
    <scope>NUCLEOTIDE SEQUENCE [LARGE SCALE GENOMIC DNA]</scope>
    <source>
        <strain evidence="16 17">K1S02-61</strain>
    </source>
</reference>
<keyword evidence="5 11" id="KW-0812">Transmembrane</keyword>
<keyword evidence="3 11" id="KW-1134">Transmembrane beta strand</keyword>
<keyword evidence="9 11" id="KW-0472">Membrane</keyword>
<evidence type="ECO:0000256" key="8">
    <source>
        <dbReference type="ARBA" id="ARBA00023077"/>
    </source>
</evidence>
<dbReference type="InterPro" id="IPR000531">
    <property type="entry name" value="Beta-barrel_TonB"/>
</dbReference>
<evidence type="ECO:0000259" key="15">
    <source>
        <dbReference type="Pfam" id="PF07715"/>
    </source>
</evidence>
<comment type="subcellular location">
    <subcellularLocation>
        <location evidence="1 11">Cell outer membrane</location>
        <topology evidence="1 11">Multi-pass membrane protein</topology>
    </subcellularLocation>
</comment>